<dbReference type="AlphaFoldDB" id="A0A101LVP8"/>
<organism evidence="1">
    <name type="scientific">Picea glauca</name>
    <name type="common">White spruce</name>
    <name type="synonym">Pinus glauca</name>
    <dbReference type="NCBI Taxonomy" id="3330"/>
    <lineage>
        <taxon>Eukaryota</taxon>
        <taxon>Viridiplantae</taxon>
        <taxon>Streptophyta</taxon>
        <taxon>Embryophyta</taxon>
        <taxon>Tracheophyta</taxon>
        <taxon>Spermatophyta</taxon>
        <taxon>Pinopsida</taxon>
        <taxon>Pinidae</taxon>
        <taxon>Conifers I</taxon>
        <taxon>Pinales</taxon>
        <taxon>Pinaceae</taxon>
        <taxon>Picea</taxon>
    </lineage>
</organism>
<accession>A0A101LVP8</accession>
<gene>
    <name evidence="1" type="ORF">ABT39_MTgene2008</name>
</gene>
<name>A0A101LVP8_PICGL</name>
<protein>
    <submittedName>
        <fullName evidence="1">Uncharacterized protein</fullName>
    </submittedName>
</protein>
<reference evidence="1" key="1">
    <citation type="journal article" date="2015" name="Genome Biol. Evol.">
        <title>Organellar Genomes of White Spruce (Picea glauca): Assembly and Annotation.</title>
        <authorList>
            <person name="Jackman S.D."/>
            <person name="Warren R.L."/>
            <person name="Gibb E.A."/>
            <person name="Vandervalk B.P."/>
            <person name="Mohamadi H."/>
            <person name="Chu J."/>
            <person name="Raymond A."/>
            <person name="Pleasance S."/>
            <person name="Coope R."/>
            <person name="Wildung M.R."/>
            <person name="Ritland C.E."/>
            <person name="Bousquet J."/>
            <person name="Jones S.J."/>
            <person name="Bohlmann J."/>
            <person name="Birol I."/>
        </authorList>
    </citation>
    <scope>NUCLEOTIDE SEQUENCE [LARGE SCALE GENOMIC DNA]</scope>
    <source>
        <tissue evidence="1">Flushing bud</tissue>
    </source>
</reference>
<proteinExistence type="predicted"/>
<comment type="caution">
    <text evidence="1">The sequence shown here is derived from an EMBL/GenBank/DDBJ whole genome shotgun (WGS) entry which is preliminary data.</text>
</comment>
<keyword evidence="1" id="KW-0496">Mitochondrion</keyword>
<evidence type="ECO:0000313" key="1">
    <source>
        <dbReference type="EMBL" id="KUM46202.1"/>
    </source>
</evidence>
<dbReference type="EMBL" id="LKAM01000013">
    <property type="protein sequence ID" value="KUM46202.1"/>
    <property type="molecule type" value="Genomic_DNA"/>
</dbReference>
<sequence>MGGSPNSPTYIIFPAQLTSTSVELYFKVVESGIDKSVRAFPILSLKSKSLYGSVGDPRANPPIYLSYRSLPHIIQCQGAPCGHTEKPYVYIYI</sequence>
<geneLocation type="mitochondrion" evidence="1"/>